<dbReference type="AlphaFoldDB" id="A0ABD1SNC0"/>
<dbReference type="Gene3D" id="2.30.30.490">
    <property type="match status" value="1"/>
</dbReference>
<gene>
    <name evidence="2" type="ORF">Fot_36052</name>
</gene>
<evidence type="ECO:0000256" key="1">
    <source>
        <dbReference type="SAM" id="MobiDB-lite"/>
    </source>
</evidence>
<feature type="region of interest" description="Disordered" evidence="1">
    <location>
        <begin position="88"/>
        <end position="120"/>
    </location>
</feature>
<protein>
    <submittedName>
        <fullName evidence="2">Bromo-adjacent-like proteiny (BAH) domain-containing protein</fullName>
    </submittedName>
</protein>
<dbReference type="Proteomes" id="UP001604277">
    <property type="component" value="Unassembled WGS sequence"/>
</dbReference>
<name>A0ABD1SNC0_9LAMI</name>
<comment type="caution">
    <text evidence="2">The sequence shown here is derived from an EMBL/GenBank/DDBJ whole genome shotgun (WGS) entry which is preliminary data.</text>
</comment>
<evidence type="ECO:0000313" key="3">
    <source>
        <dbReference type="Proteomes" id="UP001604277"/>
    </source>
</evidence>
<sequence>MMVIGQWFYRLEEAEKIGGGNWESRVTRELFYSFHRNEVSAKSKVYDTEQKRLFKLTDKDYEDDKQHEIDLLVQKTISRIGDLPDLEPEYTTVNQEDHTKNKRLLRKRNMPPLDVAREEE</sequence>
<keyword evidence="3" id="KW-1185">Reference proteome</keyword>
<organism evidence="2 3">
    <name type="scientific">Forsythia ovata</name>
    <dbReference type="NCBI Taxonomy" id="205694"/>
    <lineage>
        <taxon>Eukaryota</taxon>
        <taxon>Viridiplantae</taxon>
        <taxon>Streptophyta</taxon>
        <taxon>Embryophyta</taxon>
        <taxon>Tracheophyta</taxon>
        <taxon>Spermatophyta</taxon>
        <taxon>Magnoliopsida</taxon>
        <taxon>eudicotyledons</taxon>
        <taxon>Gunneridae</taxon>
        <taxon>Pentapetalae</taxon>
        <taxon>asterids</taxon>
        <taxon>lamiids</taxon>
        <taxon>Lamiales</taxon>
        <taxon>Oleaceae</taxon>
        <taxon>Forsythieae</taxon>
        <taxon>Forsythia</taxon>
    </lineage>
</organism>
<feature type="compositionally biased region" description="Basic residues" evidence="1">
    <location>
        <begin position="100"/>
        <end position="109"/>
    </location>
</feature>
<reference evidence="3" key="1">
    <citation type="submission" date="2024-07" db="EMBL/GenBank/DDBJ databases">
        <title>Two chromosome-level genome assemblies of Korean endemic species Abeliophyllum distichum and Forsythia ovata (Oleaceae).</title>
        <authorList>
            <person name="Jang H."/>
        </authorList>
    </citation>
    <scope>NUCLEOTIDE SEQUENCE [LARGE SCALE GENOMIC DNA]</scope>
</reference>
<evidence type="ECO:0000313" key="2">
    <source>
        <dbReference type="EMBL" id="KAL2502204.1"/>
    </source>
</evidence>
<dbReference type="InterPro" id="IPR043151">
    <property type="entry name" value="BAH_sf"/>
</dbReference>
<dbReference type="PANTHER" id="PTHR46871">
    <property type="entry name" value="BROMO-ADJACENT HOMOLOGY (BAH) DOMAIN-CONTAINING PROTEIN"/>
    <property type="match status" value="1"/>
</dbReference>
<dbReference type="EMBL" id="JBFOLJ010000010">
    <property type="protein sequence ID" value="KAL2502204.1"/>
    <property type="molecule type" value="Genomic_DNA"/>
</dbReference>
<accession>A0ABD1SNC0</accession>
<proteinExistence type="predicted"/>
<dbReference type="PANTHER" id="PTHR46871:SF1">
    <property type="entry name" value="BROMO-ADJACENT HOMOLOGY (BAH) DOMAIN-CONTAINING PROTEIN"/>
    <property type="match status" value="1"/>
</dbReference>